<evidence type="ECO:0000256" key="6">
    <source>
        <dbReference type="ARBA" id="ARBA00023146"/>
    </source>
</evidence>
<evidence type="ECO:0000256" key="2">
    <source>
        <dbReference type="ARBA" id="ARBA00022598"/>
    </source>
</evidence>
<dbReference type="EC" id="6.1.1.19" evidence="8"/>
<dbReference type="CDD" id="cd00671">
    <property type="entry name" value="ArgRS_core"/>
    <property type="match status" value="1"/>
</dbReference>
<dbReference type="PRINTS" id="PR01038">
    <property type="entry name" value="TRNASYNTHARG"/>
</dbReference>
<reference evidence="12 13" key="1">
    <citation type="submission" date="2021-05" db="EMBL/GenBank/DDBJ databases">
        <title>A novel Methanospirillum isolate from a pyrite-forming mixed culture.</title>
        <authorList>
            <person name="Bunk B."/>
            <person name="Sproer C."/>
            <person name="Spring S."/>
            <person name="Pester M."/>
        </authorList>
    </citation>
    <scope>NUCLEOTIDE SEQUENCE [LARGE SCALE GENOMIC DNA]</scope>
    <source>
        <strain evidence="12 13">J.3.6.1-F.2.7.3</strain>
    </source>
</reference>
<feature type="domain" description="DALR anticodon binding" evidence="10">
    <location>
        <begin position="444"/>
        <end position="555"/>
    </location>
</feature>
<dbReference type="Gene3D" id="3.40.50.620">
    <property type="entry name" value="HUPs"/>
    <property type="match status" value="1"/>
</dbReference>
<dbReference type="PANTHER" id="PTHR11956">
    <property type="entry name" value="ARGINYL-TRNA SYNTHETASE"/>
    <property type="match status" value="1"/>
</dbReference>
<evidence type="ECO:0000256" key="4">
    <source>
        <dbReference type="ARBA" id="ARBA00022840"/>
    </source>
</evidence>
<dbReference type="Gene3D" id="3.30.1360.70">
    <property type="entry name" value="Arginyl tRNA synthetase N-terminal domain"/>
    <property type="match status" value="1"/>
</dbReference>
<feature type="short sequence motif" description="'HIGH' region" evidence="8">
    <location>
        <begin position="117"/>
        <end position="127"/>
    </location>
</feature>
<dbReference type="NCBIfam" id="TIGR00456">
    <property type="entry name" value="argS"/>
    <property type="match status" value="1"/>
</dbReference>
<dbReference type="GO" id="GO:0004814">
    <property type="term" value="F:arginine-tRNA ligase activity"/>
    <property type="evidence" value="ECO:0007669"/>
    <property type="project" value="UniProtKB-UniRule"/>
</dbReference>
<keyword evidence="2 8" id="KW-0436">Ligase</keyword>
<dbReference type="SUPFAM" id="SSF55190">
    <property type="entry name" value="Arginyl-tRNA synthetase (ArgRS), N-terminal 'additional' domain"/>
    <property type="match status" value="1"/>
</dbReference>
<gene>
    <name evidence="8" type="primary">argS</name>
    <name evidence="12" type="ORF">KHC33_02770</name>
</gene>
<dbReference type="InterPro" id="IPR001278">
    <property type="entry name" value="Arg-tRNA-ligase"/>
</dbReference>
<dbReference type="SMART" id="SM00836">
    <property type="entry name" value="DALR_1"/>
    <property type="match status" value="1"/>
</dbReference>
<name>A0A8E7EKG2_9EURY</name>
<accession>A0A8E7EKG2</accession>
<dbReference type="InterPro" id="IPR036695">
    <property type="entry name" value="Arg-tRNA-synth_N_sf"/>
</dbReference>
<dbReference type="PANTHER" id="PTHR11956:SF5">
    <property type="entry name" value="ARGININE--TRNA LIGASE, CYTOPLASMIC"/>
    <property type="match status" value="1"/>
</dbReference>
<dbReference type="RefSeq" id="WP_214420255.1">
    <property type="nucleotide sequence ID" value="NZ_CP075546.1"/>
</dbReference>
<evidence type="ECO:0000259" key="10">
    <source>
        <dbReference type="SMART" id="SM00836"/>
    </source>
</evidence>
<sequence>MYHNTCDVITTILREHTGKEDVLLTDGGDHADVASTIAFSLAKELKKAPALIAKDIAEAIKDKVLQETGAQTLAVGPYVNFIFGAQYCSNVLKQAVCDGYGKGQSQSQRVVLEHTSANPNGPLHVGHIRNTIIGDTLTRSFRKAGYPLEVQYYVNDMGRQIAIVAWGIATQGADIHAEGKGDHLIAEVYIEANRHLEKDPALNAEIDRLMQMVESGDPDTISQFKIPVKRCLDGFKDTLAAMHVKHDRFVYESDFIRNGDTAKALSRISHLPEARIEETLSLDLSAYGFEKNYILRRSDGTSVYAARDIAFHIWKGHNFDRIIDVLGADHKLIGTQLQATLDILGERVPEIVFFEFVSLPEGSMSTRKGKFISADELIAETERRALEEVTVRRPELSEEERKKIAHSVAISAIRYDIIRTIPEKSTVFDWKEALDFEKQSGPYIQYAHARACSILDKANSYTPCFEAEGEGEIALTKQIALFPKVIQEVVTELKPHLLAIYARELADIFNSFYHAEPVLKAEGKIRDRRLTLVDATRNTLKEALETLGIDALRAM</sequence>
<evidence type="ECO:0000313" key="12">
    <source>
        <dbReference type="EMBL" id="QVV89460.1"/>
    </source>
</evidence>
<dbReference type="KEGG" id="mrtj:KHC33_02770"/>
<feature type="domain" description="Arginyl tRNA synthetase N-terminal" evidence="11">
    <location>
        <begin position="7"/>
        <end position="83"/>
    </location>
</feature>
<dbReference type="Pfam" id="PF03485">
    <property type="entry name" value="Arg_tRNA_synt_N"/>
    <property type="match status" value="1"/>
</dbReference>
<keyword evidence="5 8" id="KW-0648">Protein biosynthesis</keyword>
<keyword evidence="4 8" id="KW-0067">ATP-binding</keyword>
<dbReference type="SUPFAM" id="SSF47323">
    <property type="entry name" value="Anticodon-binding domain of a subclass of class I aminoacyl-tRNA synthetases"/>
    <property type="match status" value="1"/>
</dbReference>
<comment type="similarity">
    <text evidence="1 8 9">Belongs to the class-I aminoacyl-tRNA synthetase family.</text>
</comment>
<dbReference type="SUPFAM" id="SSF52374">
    <property type="entry name" value="Nucleotidylyl transferase"/>
    <property type="match status" value="1"/>
</dbReference>
<comment type="catalytic activity">
    <reaction evidence="7 8">
        <text>tRNA(Arg) + L-arginine + ATP = L-arginyl-tRNA(Arg) + AMP + diphosphate</text>
        <dbReference type="Rhea" id="RHEA:20301"/>
        <dbReference type="Rhea" id="RHEA-COMP:9658"/>
        <dbReference type="Rhea" id="RHEA-COMP:9673"/>
        <dbReference type="ChEBI" id="CHEBI:30616"/>
        <dbReference type="ChEBI" id="CHEBI:32682"/>
        <dbReference type="ChEBI" id="CHEBI:33019"/>
        <dbReference type="ChEBI" id="CHEBI:78442"/>
        <dbReference type="ChEBI" id="CHEBI:78513"/>
        <dbReference type="ChEBI" id="CHEBI:456215"/>
        <dbReference type="EC" id="6.1.1.19"/>
    </reaction>
</comment>
<dbReference type="Pfam" id="PF05746">
    <property type="entry name" value="DALR_1"/>
    <property type="match status" value="1"/>
</dbReference>
<keyword evidence="13" id="KW-1185">Reference proteome</keyword>
<dbReference type="GO" id="GO:0005737">
    <property type="term" value="C:cytoplasm"/>
    <property type="evidence" value="ECO:0007669"/>
    <property type="project" value="UniProtKB-SubCell"/>
</dbReference>
<dbReference type="Pfam" id="PF00750">
    <property type="entry name" value="tRNA-synt_1d"/>
    <property type="match status" value="1"/>
</dbReference>
<evidence type="ECO:0000256" key="5">
    <source>
        <dbReference type="ARBA" id="ARBA00022917"/>
    </source>
</evidence>
<evidence type="ECO:0000256" key="3">
    <source>
        <dbReference type="ARBA" id="ARBA00022741"/>
    </source>
</evidence>
<evidence type="ECO:0000313" key="13">
    <source>
        <dbReference type="Proteomes" id="UP000680656"/>
    </source>
</evidence>
<comment type="subcellular location">
    <subcellularLocation>
        <location evidence="8">Cytoplasm</location>
    </subcellularLocation>
</comment>
<dbReference type="InterPro" id="IPR009080">
    <property type="entry name" value="tRNAsynth_Ia_anticodon-bd"/>
</dbReference>
<evidence type="ECO:0000256" key="7">
    <source>
        <dbReference type="ARBA" id="ARBA00049339"/>
    </source>
</evidence>
<keyword evidence="3 8" id="KW-0547">Nucleotide-binding</keyword>
<dbReference type="Gene3D" id="1.10.730.10">
    <property type="entry name" value="Isoleucyl-tRNA Synthetase, Domain 1"/>
    <property type="match status" value="1"/>
</dbReference>
<dbReference type="PROSITE" id="PS00178">
    <property type="entry name" value="AA_TRNA_LIGASE_I"/>
    <property type="match status" value="1"/>
</dbReference>
<keyword evidence="6 8" id="KW-0030">Aminoacyl-tRNA synthetase</keyword>
<proteinExistence type="inferred from homology"/>
<dbReference type="InterPro" id="IPR001412">
    <property type="entry name" value="aa-tRNA-synth_I_CS"/>
</dbReference>
<dbReference type="EMBL" id="CP075546">
    <property type="protein sequence ID" value="QVV89460.1"/>
    <property type="molecule type" value="Genomic_DNA"/>
</dbReference>
<evidence type="ECO:0000256" key="8">
    <source>
        <dbReference type="HAMAP-Rule" id="MF_00123"/>
    </source>
</evidence>
<dbReference type="HAMAP" id="MF_00123">
    <property type="entry name" value="Arg_tRNA_synth"/>
    <property type="match status" value="1"/>
</dbReference>
<dbReference type="GeneID" id="65096072"/>
<dbReference type="GO" id="GO:0005524">
    <property type="term" value="F:ATP binding"/>
    <property type="evidence" value="ECO:0007669"/>
    <property type="project" value="UniProtKB-UniRule"/>
</dbReference>
<dbReference type="InterPro" id="IPR014729">
    <property type="entry name" value="Rossmann-like_a/b/a_fold"/>
</dbReference>
<dbReference type="InterPro" id="IPR008909">
    <property type="entry name" value="DALR_anticod-bd"/>
</dbReference>
<protein>
    <recommendedName>
        <fullName evidence="8">Arginine--tRNA ligase</fullName>
        <ecNumber evidence="8">6.1.1.19</ecNumber>
    </recommendedName>
    <alternativeName>
        <fullName evidence="8">Arginyl-tRNA synthetase</fullName>
        <shortName evidence="8">ArgRS</shortName>
    </alternativeName>
</protein>
<dbReference type="InterPro" id="IPR005148">
    <property type="entry name" value="Arg-tRNA-synth_N"/>
</dbReference>
<organism evidence="12 13">
    <name type="scientific">Methanospirillum purgamenti</name>
    <dbReference type="NCBI Taxonomy" id="2834276"/>
    <lineage>
        <taxon>Archaea</taxon>
        <taxon>Methanobacteriati</taxon>
        <taxon>Methanobacteriota</taxon>
        <taxon>Stenosarchaea group</taxon>
        <taxon>Methanomicrobia</taxon>
        <taxon>Methanomicrobiales</taxon>
        <taxon>Methanospirillaceae</taxon>
        <taxon>Methanospirillum</taxon>
    </lineage>
</organism>
<evidence type="ECO:0000256" key="1">
    <source>
        <dbReference type="ARBA" id="ARBA00005594"/>
    </source>
</evidence>
<keyword evidence="8" id="KW-0963">Cytoplasm</keyword>
<evidence type="ECO:0000259" key="11">
    <source>
        <dbReference type="SMART" id="SM01016"/>
    </source>
</evidence>
<dbReference type="SMART" id="SM01016">
    <property type="entry name" value="Arg_tRNA_synt_N"/>
    <property type="match status" value="1"/>
</dbReference>
<dbReference type="Proteomes" id="UP000680656">
    <property type="component" value="Chromosome"/>
</dbReference>
<dbReference type="InterPro" id="IPR035684">
    <property type="entry name" value="ArgRS_core"/>
</dbReference>
<evidence type="ECO:0000256" key="9">
    <source>
        <dbReference type="RuleBase" id="RU363038"/>
    </source>
</evidence>
<dbReference type="GO" id="GO:0006420">
    <property type="term" value="P:arginyl-tRNA aminoacylation"/>
    <property type="evidence" value="ECO:0007669"/>
    <property type="project" value="UniProtKB-UniRule"/>
</dbReference>
<dbReference type="AlphaFoldDB" id="A0A8E7EKG2"/>